<name>A0A9X2H3S2_9MICO</name>
<dbReference type="GO" id="GO:0047739">
    <property type="term" value="F:cephalosporin-C deacetylase activity"/>
    <property type="evidence" value="ECO:0007669"/>
    <property type="project" value="UniProtKB-EC"/>
</dbReference>
<dbReference type="AlphaFoldDB" id="A0A9X2H3S2"/>
<dbReference type="EC" id="3.1.1.41" evidence="4"/>
<keyword evidence="5" id="KW-1185">Reference proteome</keyword>
<evidence type="ECO:0000313" key="4">
    <source>
        <dbReference type="EMBL" id="MCP2370277.1"/>
    </source>
</evidence>
<dbReference type="Pfam" id="PF05448">
    <property type="entry name" value="AXE1"/>
    <property type="match status" value="1"/>
</dbReference>
<sequence length="338" mass="35814">MKDAMPRFDLPPADLRAYRPDVAEPADFDAFWRSTLAESRARSEAPRLTPVDAGLTTVDVYDVTFSGYGGDPVGGWFIVPAGAEGPLPTIVEFNGYNGGRGLPHERLAWASAGYAHFFMDTRGQGSGWGTGGVTADPHGTGPSVSGFMTRGVEDPDTYFYRRVFTDAVLAVDAVRSLPQVDAERVSVSGTSQGGGIAIAAAGLSDGLVGAMPDVPFLCHFERAVGLTDRDPYQEVVRYLSVHRDAAARVFETLSYFDGVNFAARATAPALFSVALMDPVCPPSTVYAARNRWGASSGSTPAADIVEYAFNEHEGGSGAHWPRQARWVAERLAGAGAGG</sequence>
<dbReference type="Gene3D" id="3.40.50.1820">
    <property type="entry name" value="alpha/beta hydrolase"/>
    <property type="match status" value="1"/>
</dbReference>
<proteinExistence type="predicted"/>
<protein>
    <submittedName>
        <fullName evidence="4">Cephalosporin-C deacetylase</fullName>
        <ecNumber evidence="4">3.1.1.41</ecNumber>
    </submittedName>
</protein>
<dbReference type="PANTHER" id="PTHR40111:SF1">
    <property type="entry name" value="CEPHALOSPORIN-C DEACETYLASE"/>
    <property type="match status" value="1"/>
</dbReference>
<feature type="active site" description="Charge relay system" evidence="1">
    <location>
        <position position="277"/>
    </location>
</feature>
<dbReference type="PANTHER" id="PTHR40111">
    <property type="entry name" value="CEPHALOSPORIN-C DEACETYLASE"/>
    <property type="match status" value="1"/>
</dbReference>
<organism evidence="4 5">
    <name type="scientific">Agromyces terreus</name>
    <dbReference type="NCBI Taxonomy" id="424795"/>
    <lineage>
        <taxon>Bacteria</taxon>
        <taxon>Bacillati</taxon>
        <taxon>Actinomycetota</taxon>
        <taxon>Actinomycetes</taxon>
        <taxon>Micrococcales</taxon>
        <taxon>Microbacteriaceae</taxon>
        <taxon>Agromyces</taxon>
    </lineage>
</organism>
<feature type="active site" description="Charge relay system" evidence="1">
    <location>
        <position position="312"/>
    </location>
</feature>
<dbReference type="InterPro" id="IPR039069">
    <property type="entry name" value="CE7"/>
</dbReference>
<dbReference type="InterPro" id="IPR008391">
    <property type="entry name" value="AXE1_dom"/>
</dbReference>
<evidence type="ECO:0000313" key="5">
    <source>
        <dbReference type="Proteomes" id="UP001139722"/>
    </source>
</evidence>
<dbReference type="SUPFAM" id="SSF53474">
    <property type="entry name" value="alpha/beta-Hydrolases"/>
    <property type="match status" value="1"/>
</dbReference>
<comment type="caution">
    <text evidence="4">The sequence shown here is derived from an EMBL/GenBank/DDBJ whole genome shotgun (WGS) entry which is preliminary data.</text>
</comment>
<feature type="binding site" evidence="2">
    <location>
        <position position="96"/>
    </location>
    <ligand>
        <name>substrate</name>
    </ligand>
</feature>
<evidence type="ECO:0000256" key="1">
    <source>
        <dbReference type="PIRSR" id="PIRSR639069-1"/>
    </source>
</evidence>
<accession>A0A9X2H3S2</accession>
<dbReference type="Proteomes" id="UP001139722">
    <property type="component" value="Unassembled WGS sequence"/>
</dbReference>
<gene>
    <name evidence="4" type="ORF">BJ978_000953</name>
</gene>
<feature type="active site" description="Nucleophile" evidence="1">
    <location>
        <position position="191"/>
    </location>
</feature>
<keyword evidence="4" id="KW-0378">Hydrolase</keyword>
<evidence type="ECO:0000256" key="2">
    <source>
        <dbReference type="PIRSR" id="PIRSR639069-2"/>
    </source>
</evidence>
<dbReference type="InterPro" id="IPR029058">
    <property type="entry name" value="AB_hydrolase_fold"/>
</dbReference>
<feature type="domain" description="Acetyl xylan esterase" evidence="3">
    <location>
        <begin position="5"/>
        <end position="327"/>
    </location>
</feature>
<dbReference type="GO" id="GO:0005976">
    <property type="term" value="P:polysaccharide metabolic process"/>
    <property type="evidence" value="ECO:0007669"/>
    <property type="project" value="TreeGrafter"/>
</dbReference>
<dbReference type="EMBL" id="JAMZDY010000001">
    <property type="protein sequence ID" value="MCP2370277.1"/>
    <property type="molecule type" value="Genomic_DNA"/>
</dbReference>
<evidence type="ECO:0000259" key="3">
    <source>
        <dbReference type="Pfam" id="PF05448"/>
    </source>
</evidence>
<reference evidence="4" key="1">
    <citation type="submission" date="2022-06" db="EMBL/GenBank/DDBJ databases">
        <title>Sequencing the genomes of 1000 actinobacteria strains.</title>
        <authorList>
            <person name="Klenk H.-P."/>
        </authorList>
    </citation>
    <scope>NUCLEOTIDE SEQUENCE</scope>
    <source>
        <strain evidence="4">DSM 22016</strain>
    </source>
</reference>